<evidence type="ECO:0000313" key="2">
    <source>
        <dbReference type="Proteomes" id="UP000714380"/>
    </source>
</evidence>
<evidence type="ECO:0000313" key="1">
    <source>
        <dbReference type="EMBL" id="MCA6062131.1"/>
    </source>
</evidence>
<sequence>MSDFQYVGLGFAEFVGQLMTETFEATLNAQQYQLRRFAELQEAIDLEDDAFLQRYVDPQLVLNREVLIAGAPLARQMVIARERQAYILEITEDYEDETIIYKNRLTNYGFDALRDVIDGTIVAEKKASLQALLARMEQARLVIDSGEINAKLELSSLYQSTPTDGAEAGAAVKKRLVAPTAELSLAAGGIKELVNAETLEKTVLMDADMLEQSLAANADSPVRISAKPLPASTSSSVYSEVTIRFKTV</sequence>
<proteinExistence type="predicted"/>
<comment type="caution">
    <text evidence="1">The sequence shown here is derived from an EMBL/GenBank/DDBJ whole genome shotgun (WGS) entry which is preliminary data.</text>
</comment>
<accession>A0ABS7ZNS7</accession>
<protein>
    <submittedName>
        <fullName evidence="1">Uncharacterized protein</fullName>
    </submittedName>
</protein>
<reference evidence="1 2" key="1">
    <citation type="submission" date="2020-12" db="EMBL/GenBank/DDBJ databases">
        <title>Novel Thalassolituus-related marine hydrocarbonoclastic bacteria mediated algae-derived hydrocarbons mineralization in twilight zone of the northern South China Sea.</title>
        <authorList>
            <person name="Dong C."/>
        </authorList>
    </citation>
    <scope>NUCLEOTIDE SEQUENCE [LARGE SCALE GENOMIC DNA]</scope>
    <source>
        <strain evidence="1 2">IMCC1826</strain>
    </source>
</reference>
<dbReference type="RefSeq" id="WP_225670725.1">
    <property type="nucleotide sequence ID" value="NZ_JAEDAH010000003.1"/>
</dbReference>
<gene>
    <name evidence="1" type="ORF">I9W95_00765</name>
</gene>
<organism evidence="1 2">
    <name type="scientific">Thalassolituus marinus</name>
    <dbReference type="NCBI Taxonomy" id="671053"/>
    <lineage>
        <taxon>Bacteria</taxon>
        <taxon>Pseudomonadati</taxon>
        <taxon>Pseudomonadota</taxon>
        <taxon>Gammaproteobacteria</taxon>
        <taxon>Oceanospirillales</taxon>
        <taxon>Oceanospirillaceae</taxon>
        <taxon>Thalassolituus</taxon>
    </lineage>
</organism>
<keyword evidence="2" id="KW-1185">Reference proteome</keyword>
<name>A0ABS7ZNS7_9GAMM</name>
<dbReference type="Proteomes" id="UP000714380">
    <property type="component" value="Unassembled WGS sequence"/>
</dbReference>
<dbReference type="EMBL" id="JAEDAH010000003">
    <property type="protein sequence ID" value="MCA6062131.1"/>
    <property type="molecule type" value="Genomic_DNA"/>
</dbReference>